<dbReference type="PROSITE" id="PS50126">
    <property type="entry name" value="S1"/>
    <property type="match status" value="1"/>
</dbReference>
<protein>
    <submittedName>
        <fullName evidence="2">S1 domain</fullName>
    </submittedName>
</protein>
<proteinExistence type="predicted"/>
<dbReference type="EMBL" id="JBAMMX010000026">
    <property type="protein sequence ID" value="KAK6914370.1"/>
    <property type="molecule type" value="Genomic_DNA"/>
</dbReference>
<dbReference type="InterPro" id="IPR052757">
    <property type="entry name" value="Ribosomal_protein_S1"/>
</dbReference>
<dbReference type="AlphaFoldDB" id="A0AAN8YVY2"/>
<dbReference type="GO" id="GO:0003676">
    <property type="term" value="F:nucleic acid binding"/>
    <property type="evidence" value="ECO:0007669"/>
    <property type="project" value="InterPro"/>
</dbReference>
<dbReference type="Pfam" id="PF00575">
    <property type="entry name" value="S1"/>
    <property type="match status" value="1"/>
</dbReference>
<dbReference type="InterPro" id="IPR012340">
    <property type="entry name" value="NA-bd_OB-fold"/>
</dbReference>
<dbReference type="PANTHER" id="PTHR47559:SF1">
    <property type="entry name" value="OS03G0844900 PROTEIN"/>
    <property type="match status" value="1"/>
</dbReference>
<evidence type="ECO:0000313" key="2">
    <source>
        <dbReference type="EMBL" id="KAK6914370.1"/>
    </source>
</evidence>
<name>A0AAN8YVY2_9MAGN</name>
<comment type="caution">
    <text evidence="2">The sequence shown here is derived from an EMBL/GenBank/DDBJ whole genome shotgun (WGS) entry which is preliminary data.</text>
</comment>
<gene>
    <name evidence="2" type="ORF">RJ641_021691</name>
</gene>
<feature type="domain" description="S1 motif" evidence="1">
    <location>
        <begin position="207"/>
        <end position="282"/>
    </location>
</feature>
<evidence type="ECO:0000259" key="1">
    <source>
        <dbReference type="PROSITE" id="PS50126"/>
    </source>
</evidence>
<dbReference type="InterPro" id="IPR003029">
    <property type="entry name" value="S1_domain"/>
</dbReference>
<organism evidence="2 3">
    <name type="scientific">Dillenia turbinata</name>
    <dbReference type="NCBI Taxonomy" id="194707"/>
    <lineage>
        <taxon>Eukaryota</taxon>
        <taxon>Viridiplantae</taxon>
        <taxon>Streptophyta</taxon>
        <taxon>Embryophyta</taxon>
        <taxon>Tracheophyta</taxon>
        <taxon>Spermatophyta</taxon>
        <taxon>Magnoliopsida</taxon>
        <taxon>eudicotyledons</taxon>
        <taxon>Gunneridae</taxon>
        <taxon>Pentapetalae</taxon>
        <taxon>Dilleniales</taxon>
        <taxon>Dilleniaceae</taxon>
        <taxon>Dillenia</taxon>
    </lineage>
</organism>
<dbReference type="PANTHER" id="PTHR47559">
    <property type="entry name" value="OS03G0844900 PROTEIN"/>
    <property type="match status" value="1"/>
</dbReference>
<dbReference type="SUPFAM" id="SSF50249">
    <property type="entry name" value="Nucleic acid-binding proteins"/>
    <property type="match status" value="1"/>
</dbReference>
<dbReference type="SMART" id="SM00316">
    <property type="entry name" value="S1"/>
    <property type="match status" value="1"/>
</dbReference>
<dbReference type="Gene3D" id="2.40.50.140">
    <property type="entry name" value="Nucleic acid-binding proteins"/>
    <property type="match status" value="1"/>
</dbReference>
<keyword evidence="3" id="KW-1185">Reference proteome</keyword>
<dbReference type="Proteomes" id="UP001370490">
    <property type="component" value="Unassembled WGS sequence"/>
</dbReference>
<accession>A0AAN8YVY2</accession>
<reference evidence="2 3" key="1">
    <citation type="submission" date="2023-12" db="EMBL/GenBank/DDBJ databases">
        <title>A high-quality genome assembly for Dillenia turbinata (Dilleniales).</title>
        <authorList>
            <person name="Chanderbali A."/>
        </authorList>
    </citation>
    <scope>NUCLEOTIDE SEQUENCE [LARGE SCALE GENOMIC DNA]</scope>
    <source>
        <strain evidence="2">LSX21</strain>
        <tissue evidence="2">Leaf</tissue>
    </source>
</reference>
<evidence type="ECO:0000313" key="3">
    <source>
        <dbReference type="Proteomes" id="UP001370490"/>
    </source>
</evidence>
<sequence length="416" mass="46904">MHLHHFELGCDFFGWDQWSSLRYGMGRSTPVSEGGCGGDGSSDEVVGGRSEIFQKLVPRLFAAHVKSKCVKGVKGLVSTENNSEQHFIKYNQVAREKSSTNVMKERKPALKVTEHESQISECFNSKGVLTCLFTLDTEAESMTQLWEVVEKQAMGLLDTTSVAAVEDVIVCSEAESLIIQADEENRKLIFSEKEASWSKYSPQIKVGDIYEARVGSVEDYGAFVHLRFPDGYHHLTGLVHVSEVSWDLVHDVRDILNEGDEVRVKIIKIDSAALDPISFNMALVVHTFILTCTNVCILISIGDGKGKSRITLSIKQLEEDPLLETLDKVMPQVRVHKCSKETIIGWKTLEIDMKPVKLIDTVMKRNNENSENYSLKLTIKRREVQETKVMELQNKTRSNTANLKPIHDAYHRHIII</sequence>